<feature type="compositionally biased region" description="Basic and acidic residues" evidence="1">
    <location>
        <begin position="1483"/>
        <end position="1504"/>
    </location>
</feature>
<feature type="compositionally biased region" description="Basic and acidic residues" evidence="1">
    <location>
        <begin position="1282"/>
        <end position="1294"/>
    </location>
</feature>
<feature type="compositionally biased region" description="Pro residues" evidence="1">
    <location>
        <begin position="1714"/>
        <end position="1726"/>
    </location>
</feature>
<feature type="compositionally biased region" description="Basic and acidic residues" evidence="1">
    <location>
        <begin position="1149"/>
        <end position="1164"/>
    </location>
</feature>
<gene>
    <name evidence="4" type="ORF">F0L68_01180</name>
</gene>
<protein>
    <submittedName>
        <fullName evidence="4">Uncharacterized protein</fullName>
    </submittedName>
</protein>
<dbReference type="RefSeq" id="WP_149847480.1">
    <property type="nucleotide sequence ID" value="NZ_VUOB01000001.1"/>
</dbReference>
<accession>A0A5B2XVZ2</accession>
<dbReference type="EMBL" id="VUOB01000001">
    <property type="protein sequence ID" value="KAA2267170.1"/>
    <property type="molecule type" value="Genomic_DNA"/>
</dbReference>
<evidence type="ECO:0000259" key="2">
    <source>
        <dbReference type="Pfam" id="PF14436"/>
    </source>
</evidence>
<keyword evidence="5" id="KW-1185">Reference proteome</keyword>
<feature type="compositionally biased region" description="Low complexity" evidence="1">
    <location>
        <begin position="1204"/>
        <end position="1216"/>
    </location>
</feature>
<dbReference type="Pfam" id="PF25547">
    <property type="entry name" value="WXG100_2"/>
    <property type="match status" value="1"/>
</dbReference>
<feature type="region of interest" description="Disordered" evidence="1">
    <location>
        <begin position="1000"/>
        <end position="1306"/>
    </location>
</feature>
<feature type="compositionally biased region" description="Low complexity" evidence="1">
    <location>
        <begin position="461"/>
        <end position="477"/>
    </location>
</feature>
<feature type="region of interest" description="Disordered" evidence="1">
    <location>
        <begin position="1474"/>
        <end position="1634"/>
    </location>
</feature>
<dbReference type="InterPro" id="IPR029501">
    <property type="entry name" value="EndoU_bac"/>
</dbReference>
<evidence type="ECO:0000313" key="4">
    <source>
        <dbReference type="EMBL" id="KAA2267170.1"/>
    </source>
</evidence>
<feature type="compositionally biased region" description="Basic and acidic residues" evidence="1">
    <location>
        <begin position="822"/>
        <end position="837"/>
    </location>
</feature>
<name>A0A5B2XVZ2_9PSEU</name>
<feature type="compositionally biased region" description="Pro residues" evidence="1">
    <location>
        <begin position="1130"/>
        <end position="1143"/>
    </location>
</feature>
<evidence type="ECO:0000259" key="3">
    <source>
        <dbReference type="Pfam" id="PF25547"/>
    </source>
</evidence>
<feature type="domain" description="Bacterial EndoU nuclease" evidence="2">
    <location>
        <begin position="1620"/>
        <end position="1701"/>
    </location>
</feature>
<dbReference type="GO" id="GO:0004519">
    <property type="term" value="F:endonuclease activity"/>
    <property type="evidence" value="ECO:0007669"/>
    <property type="project" value="InterPro"/>
</dbReference>
<feature type="compositionally biased region" description="Pro residues" evidence="1">
    <location>
        <begin position="1235"/>
        <end position="1260"/>
    </location>
</feature>
<feature type="compositionally biased region" description="Pro residues" evidence="1">
    <location>
        <begin position="503"/>
        <end position="512"/>
    </location>
</feature>
<dbReference type="PANTHER" id="PTHR48125">
    <property type="entry name" value="LP07818P1"/>
    <property type="match status" value="1"/>
</dbReference>
<feature type="compositionally biased region" description="Pro residues" evidence="1">
    <location>
        <begin position="1043"/>
        <end position="1058"/>
    </location>
</feature>
<evidence type="ECO:0000256" key="1">
    <source>
        <dbReference type="SAM" id="MobiDB-lite"/>
    </source>
</evidence>
<feature type="compositionally biased region" description="Pro residues" evidence="1">
    <location>
        <begin position="1192"/>
        <end position="1202"/>
    </location>
</feature>
<dbReference type="Proteomes" id="UP000323454">
    <property type="component" value="Unassembled WGS sequence"/>
</dbReference>
<dbReference type="OrthoDB" id="5524878at2"/>
<dbReference type="PANTHER" id="PTHR48125:SF12">
    <property type="entry name" value="AT HOOK TRANSCRIPTION FACTOR FAMILY-RELATED"/>
    <property type="match status" value="1"/>
</dbReference>
<dbReference type="Pfam" id="PF14436">
    <property type="entry name" value="EndoU_bacteria"/>
    <property type="match status" value="1"/>
</dbReference>
<feature type="region of interest" description="Disordered" evidence="1">
    <location>
        <begin position="359"/>
        <end position="951"/>
    </location>
</feature>
<feature type="compositionally biased region" description="Basic and acidic residues" evidence="1">
    <location>
        <begin position="1601"/>
        <end position="1617"/>
    </location>
</feature>
<reference evidence="4 5" key="2">
    <citation type="submission" date="2019-09" db="EMBL/GenBank/DDBJ databases">
        <authorList>
            <person name="Jin C."/>
        </authorList>
    </citation>
    <scope>NUCLEOTIDE SEQUENCE [LARGE SCALE GENOMIC DNA]</scope>
    <source>
        <strain evidence="4 5">AN110305</strain>
    </source>
</reference>
<feature type="compositionally biased region" description="Pro residues" evidence="1">
    <location>
        <begin position="420"/>
        <end position="449"/>
    </location>
</feature>
<dbReference type="InterPro" id="IPR057746">
    <property type="entry name" value="CpnT-like_N"/>
</dbReference>
<organism evidence="4 5">
    <name type="scientific">Solihabitans fulvus</name>
    <dbReference type="NCBI Taxonomy" id="1892852"/>
    <lineage>
        <taxon>Bacteria</taxon>
        <taxon>Bacillati</taxon>
        <taxon>Actinomycetota</taxon>
        <taxon>Actinomycetes</taxon>
        <taxon>Pseudonocardiales</taxon>
        <taxon>Pseudonocardiaceae</taxon>
        <taxon>Solihabitans</taxon>
    </lineage>
</organism>
<feature type="domain" description="Outer membrane channel protein CpnT-like N-terminal" evidence="3">
    <location>
        <begin position="5"/>
        <end position="141"/>
    </location>
</feature>
<sequence>MEDAAEPSCELWTYILNDGGRPKDHLWPPDSESAITALALAWGRAAIALDTALKISESAATELLNTWPDAAGYAMVHKLQSVNNGSSGGGGISQLHTVMTKVAVCCASYAAQIAGAKQMVREMVHRNEGRFELAGLIGGTHAFWWSASDARNARRWFAKRLATQIAVALGDHENRSVLEQVEAFGGGLFDALAGNLEGITALVGFDWEKGWSWGTAGNAWKGLAELTVLMSSVGPMALGLNSAVDLPFLPKGELANTALNMGKSIIAYNDWSTDPARAAGEATFNIGAIIGTRGTSSGLRALATAAKASDIASVARFGAQLENFANAIPHLPRVTDLALDSLKKLPGVIEPVRNLLGRERTPGLEAPRTVEPPGTVAPVKAPPVGGSPGGANPVRGPGVPDRGAGEPPQTAPPARALPTEPKPVTPTPAAQPHPTVEPAPTSAPRPVAEPPAAGRSPNTEPTQHTAPPNAAPAHGPAVEPPGRGGSGVPAHAENPPALAARADPPPAAPHSPQPAQVHGGEPSTAPVAASSPHDLGAGQTQHTVVGATHDGSTARPASADTAPGESRSPVESRGDQGATAEPVRNPPSVLPAQPLSVGEPLSGRPVSAAGGGQLPAELRGDRGPASAEPPGGPPAAVSPEPKGEPPSGRSGPAPGGTQPQPSVEGAGPGGATGRPGPTVERPGGSAPGGPVPGGSAPGGPVAGGSAPGGPGRSGPGAPPVARANGGLGGTRPAGPGGAVALKEPHAETGGPVEPDVLPQRVHESPAEAVENGRAAATAPRGAAELPALEGRGGPKPVRAPETGDRPFGTHQEPAQPGAAARTEPRTGDRPIGDRPVSEQKPPAGPAKPEGGQPEGRKPGEQQPEQSKPQPSKQAKEPSPDSPAKPPGEPPKKPPAPPGEPPDPPGEPPESSGPHGEPPEEPGKTPGEPREPGPTVVFDPVTGKFHLPDTPEVEQTIPLHERVDGEFHRMAQEASFTDGRIVFQHRWQKLLWMLLRGSSAESSTDHGVHGDMPTGPPSGPLPALEAGPGLPHRTPDDPVSGPGSEPPLRPGDPGLPPHPELNEFVPIDPASGKQGRPEPPEEQPPGGPEPEGPPPPDPSGPTAPSGPTRPTEPTQPPGTPHSPEQSVPTEPVKPPEPEQPPPAEPSRGPEQSREQEQPPRTEPVKPSEPAKSPEPVKGPESPKPAEQSVPTEPVKPSPEPAQPVEPVKPSEPASAPESPKPVEPSKEPEQSLPPASSEPPKPPEQPPPPEPPHSPDPPESPEPLGNQPDGSWRGEEFGQPLHLDPEANRAAKEFMESAASNEPGITDALHDIEQRMQRDAPDAHLEGLEYRLKGEDSLKRKLSGDLANIADHDLSPAEVLASMKDAVRYTFEIPVHDYTRVAEQVHDALVADGFERSAWKNTWDSDGYKGINSTWVDPRTGQKFEVQFHTPESLEAKTVTHELYEQKRLPGTSAEEAAELQRRQDEIFDRVEKPPGAAELDPEIAPKGKAPDPPSKPETEADRIHNAINPDQPREATLDPESQPTNEPTLESTKDAAKEPEREPAKEPTREPTHEPAKEPVKEQPTKEPTEGDPHETPPATSHGHDGHGGQHAELTPPDPSAIHHDADAVHHILDGEGGKQGGHRAGTGVPTKNEFPERWTDQQILDRTEEIARTTEPVDGPYKSKDSAGNDCMAWEYVAERDGVVVHVVVLEDGRIRTAYPEPGGTGVIENPPAINPPPKGTPPGSSPRYSHPDVGGDGTWTYVGPKRNKATKVVEILRVVTDGQGNTLSSEVIGLPEK</sequence>
<feature type="compositionally biased region" description="Pro residues" evidence="1">
    <location>
        <begin position="879"/>
        <end position="907"/>
    </location>
</feature>
<reference evidence="4 5" key="1">
    <citation type="submission" date="2019-09" db="EMBL/GenBank/DDBJ databases">
        <title>Goodfellowia gen. nov., a new genus of the Pseudonocardineae related to Actinoalloteichus, containing Goodfellowia coeruleoviolacea gen. nov., comb. nov. gen. nov., comb. nov.</title>
        <authorList>
            <person name="Labeda D."/>
        </authorList>
    </citation>
    <scope>NUCLEOTIDE SEQUENCE [LARGE SCALE GENOMIC DNA]</scope>
    <source>
        <strain evidence="4 5">AN110305</strain>
    </source>
</reference>
<feature type="compositionally biased region" description="Basic and acidic residues" evidence="1">
    <location>
        <begin position="1531"/>
        <end position="1575"/>
    </location>
</feature>
<feature type="compositionally biased region" description="Low complexity" evidence="1">
    <location>
        <begin position="860"/>
        <end position="872"/>
    </location>
</feature>
<feature type="compositionally biased region" description="Basic and acidic residues" evidence="1">
    <location>
        <begin position="916"/>
        <end position="930"/>
    </location>
</feature>
<evidence type="ECO:0000313" key="5">
    <source>
        <dbReference type="Proteomes" id="UP000323454"/>
    </source>
</evidence>
<feature type="compositionally biased region" description="Low complexity" evidence="1">
    <location>
        <begin position="623"/>
        <end position="656"/>
    </location>
</feature>
<feature type="compositionally biased region" description="Pro residues" evidence="1">
    <location>
        <begin position="1081"/>
        <end position="1100"/>
    </location>
</feature>
<feature type="compositionally biased region" description="Low complexity" evidence="1">
    <location>
        <begin position="772"/>
        <end position="787"/>
    </location>
</feature>
<feature type="compositionally biased region" description="Gly residues" evidence="1">
    <location>
        <begin position="685"/>
        <end position="714"/>
    </location>
</feature>
<feature type="compositionally biased region" description="Polar residues" evidence="1">
    <location>
        <begin position="1519"/>
        <end position="1530"/>
    </location>
</feature>
<comment type="caution">
    <text evidence="4">The sequence shown here is derived from an EMBL/GenBank/DDBJ whole genome shotgun (WGS) entry which is preliminary data.</text>
</comment>
<feature type="region of interest" description="Disordered" evidence="1">
    <location>
        <begin position="1702"/>
        <end position="1745"/>
    </location>
</feature>
<proteinExistence type="predicted"/>
<feature type="compositionally biased region" description="Low complexity" evidence="1">
    <location>
        <begin position="674"/>
        <end position="684"/>
    </location>
</feature>
<feature type="compositionally biased region" description="Gly residues" evidence="1">
    <location>
        <begin position="725"/>
        <end position="737"/>
    </location>
</feature>
<feature type="compositionally biased region" description="Low complexity" evidence="1">
    <location>
        <begin position="1020"/>
        <end position="1030"/>
    </location>
</feature>